<reference evidence="1" key="1">
    <citation type="submission" date="2015-07" db="EMBL/GenBank/DDBJ databases">
        <title>MeaNS - Measles Nucleotide Surveillance Program.</title>
        <authorList>
            <person name="Tran T."/>
            <person name="Druce J."/>
        </authorList>
    </citation>
    <scope>NUCLEOTIDE SEQUENCE</scope>
    <source>
        <strain evidence="1">UCB-OBI-ISO-001</strain>
        <tissue evidence="1">Gonad</tissue>
    </source>
</reference>
<dbReference type="AlphaFoldDB" id="A0A0L8H5C4"/>
<gene>
    <name evidence="1" type="ORF">OCBIM_22022923mg</name>
</gene>
<protein>
    <submittedName>
        <fullName evidence="1">Uncharacterized protein</fullName>
    </submittedName>
</protein>
<organism evidence="1">
    <name type="scientific">Octopus bimaculoides</name>
    <name type="common">California two-spotted octopus</name>
    <dbReference type="NCBI Taxonomy" id="37653"/>
    <lineage>
        <taxon>Eukaryota</taxon>
        <taxon>Metazoa</taxon>
        <taxon>Spiralia</taxon>
        <taxon>Lophotrochozoa</taxon>
        <taxon>Mollusca</taxon>
        <taxon>Cephalopoda</taxon>
        <taxon>Coleoidea</taxon>
        <taxon>Octopodiformes</taxon>
        <taxon>Octopoda</taxon>
        <taxon>Incirrata</taxon>
        <taxon>Octopodidae</taxon>
        <taxon>Octopus</taxon>
    </lineage>
</organism>
<accession>A0A0L8H5C4</accession>
<dbReference type="OrthoDB" id="9909657at2759"/>
<evidence type="ECO:0000313" key="1">
    <source>
        <dbReference type="EMBL" id="KOF83975.1"/>
    </source>
</evidence>
<dbReference type="EMBL" id="KQ419326">
    <property type="protein sequence ID" value="KOF83975.1"/>
    <property type="molecule type" value="Genomic_DNA"/>
</dbReference>
<name>A0A0L8H5C4_OCTBM</name>
<sequence>MPQFLGIDYFQHAQEKQSVFFSISLLPIPHHLEEVSFYPHKGIPLTHEIREPWKEGFLPLELYSDMNINGDIQRNLNFLRNDTLNNHLEQLNL</sequence>
<proteinExistence type="predicted"/>